<accession>A0ABT2X6M3</accession>
<keyword evidence="8" id="KW-1185">Reference proteome</keyword>
<keyword evidence="3" id="KW-0813">Transport</keyword>
<evidence type="ECO:0000256" key="1">
    <source>
        <dbReference type="ARBA" id="ARBA00004418"/>
    </source>
</evidence>
<proteinExistence type="inferred from homology"/>
<dbReference type="SUPFAM" id="SSF53850">
    <property type="entry name" value="Periplasmic binding protein-like II"/>
    <property type="match status" value="1"/>
</dbReference>
<protein>
    <submittedName>
        <fullName evidence="7">ABC transporter substrate-binding protein</fullName>
    </submittedName>
</protein>
<reference evidence="7 8" key="1">
    <citation type="submission" date="2022-10" db="EMBL/GenBank/DDBJ databases">
        <title>Defluviimonas sp. nov., isolated from ocean surface sediments.</title>
        <authorList>
            <person name="He W."/>
            <person name="Wang L."/>
            <person name="Zhang D.-F."/>
        </authorList>
    </citation>
    <scope>NUCLEOTIDE SEQUENCE [LARGE SCALE GENOMIC DNA]</scope>
    <source>
        <strain evidence="7 8">WL0024</strain>
    </source>
</reference>
<evidence type="ECO:0000313" key="7">
    <source>
        <dbReference type="EMBL" id="MCU9849394.1"/>
    </source>
</evidence>
<feature type="domain" description="Solute-binding protein family 5" evidence="6">
    <location>
        <begin position="100"/>
        <end position="448"/>
    </location>
</feature>
<comment type="caution">
    <text evidence="7">The sequence shown here is derived from an EMBL/GenBank/DDBJ whole genome shotgun (WGS) entry which is preliminary data.</text>
</comment>
<name>A0ABT2X6M3_9RHOB</name>
<dbReference type="InterPro" id="IPR039424">
    <property type="entry name" value="SBP_5"/>
</dbReference>
<dbReference type="Gene3D" id="3.10.105.10">
    <property type="entry name" value="Dipeptide-binding Protein, Domain 3"/>
    <property type="match status" value="1"/>
</dbReference>
<keyword evidence="5" id="KW-0812">Transmembrane</keyword>
<dbReference type="Gene3D" id="3.90.76.10">
    <property type="entry name" value="Dipeptide-binding Protein, Domain 1"/>
    <property type="match status" value="1"/>
</dbReference>
<dbReference type="InterPro" id="IPR006311">
    <property type="entry name" value="TAT_signal"/>
</dbReference>
<dbReference type="PIRSF" id="PIRSF002741">
    <property type="entry name" value="MppA"/>
    <property type="match status" value="1"/>
</dbReference>
<dbReference type="Gene3D" id="3.40.190.10">
    <property type="entry name" value="Periplasmic binding protein-like II"/>
    <property type="match status" value="1"/>
</dbReference>
<dbReference type="InterPro" id="IPR030678">
    <property type="entry name" value="Peptide/Ni-bd"/>
</dbReference>
<comment type="subcellular location">
    <subcellularLocation>
        <location evidence="1">Periplasm</location>
    </subcellularLocation>
</comment>
<feature type="transmembrane region" description="Helical" evidence="5">
    <location>
        <begin position="21"/>
        <end position="44"/>
    </location>
</feature>
<comment type="similarity">
    <text evidence="2">Belongs to the bacterial solute-binding protein 5 family.</text>
</comment>
<dbReference type="Proteomes" id="UP001209535">
    <property type="component" value="Unassembled WGS sequence"/>
</dbReference>
<evidence type="ECO:0000313" key="8">
    <source>
        <dbReference type="Proteomes" id="UP001209535"/>
    </source>
</evidence>
<evidence type="ECO:0000256" key="3">
    <source>
        <dbReference type="ARBA" id="ARBA00022448"/>
    </source>
</evidence>
<gene>
    <name evidence="7" type="ORF">OEZ60_15440</name>
</gene>
<dbReference type="PANTHER" id="PTHR30290">
    <property type="entry name" value="PERIPLASMIC BINDING COMPONENT OF ABC TRANSPORTER"/>
    <property type="match status" value="1"/>
</dbReference>
<dbReference type="Pfam" id="PF00496">
    <property type="entry name" value="SBP_bac_5"/>
    <property type="match status" value="1"/>
</dbReference>
<keyword evidence="5" id="KW-1133">Transmembrane helix</keyword>
<keyword evidence="4" id="KW-0732">Signal</keyword>
<dbReference type="EMBL" id="JAOVQO010000014">
    <property type="protein sequence ID" value="MCU9849394.1"/>
    <property type="molecule type" value="Genomic_DNA"/>
</dbReference>
<keyword evidence="5" id="KW-0472">Membrane</keyword>
<dbReference type="InterPro" id="IPR000914">
    <property type="entry name" value="SBP_5_dom"/>
</dbReference>
<evidence type="ECO:0000259" key="6">
    <source>
        <dbReference type="Pfam" id="PF00496"/>
    </source>
</evidence>
<sequence>MDKSRDDYIARQRLRLGTGQVSRRGFVMSALAAGIALPTAIGWADAARAQAPSKGGLLRLGLGSGSTTDTLDPATYEGPVNTVLAYLYGNNLVEVDSSGKLVPELASEWASDDAATWVFKLRDGVEFHNGKTLTPEDVIASINHHRGEDSKSAVGGLVSQIKDIRADGKNVVFELSAPNADFPYVLSDYHLIILPASDGAIDATGGVGSGGYVLETYEPGVRIHATRFANYFKSDRAHFDAVELISIIDPTARQNAIMNGDVDAIDRVDPKTVSLLARVPTLDILERPSTLHYTFPMRVDAAPFDNYDLRMAVKLAVKRQELVDKILLGHGVVGNDHPISTANRYHAEIPQREFDPEQAAFHYKKSGHSGALQLSASDAAFSGAVDAAQLIAASASETGIEIEVVREPNDGYWSDVWNKKPWCVSYWSGRPTEDWMFSSGYTNDTEWNETAWRTGEAADRFNAIVVEARAELDDAKRRELYAEAQRLLADDGGALTPMFANHISAVSKGIGHGDDIASNWELDGAKAPERWWTAS</sequence>
<dbReference type="CDD" id="cd08503">
    <property type="entry name" value="PBP2_NikA_DppA_OppA_like_17"/>
    <property type="match status" value="1"/>
</dbReference>
<evidence type="ECO:0000256" key="4">
    <source>
        <dbReference type="ARBA" id="ARBA00022729"/>
    </source>
</evidence>
<organism evidence="7 8">
    <name type="scientific">Albidovulum salinarum</name>
    <dbReference type="NCBI Taxonomy" id="2984153"/>
    <lineage>
        <taxon>Bacteria</taxon>
        <taxon>Pseudomonadati</taxon>
        <taxon>Pseudomonadota</taxon>
        <taxon>Alphaproteobacteria</taxon>
        <taxon>Rhodobacterales</taxon>
        <taxon>Paracoccaceae</taxon>
        <taxon>Albidovulum</taxon>
    </lineage>
</organism>
<dbReference type="PANTHER" id="PTHR30290:SF10">
    <property type="entry name" value="PERIPLASMIC OLIGOPEPTIDE-BINDING PROTEIN-RELATED"/>
    <property type="match status" value="1"/>
</dbReference>
<evidence type="ECO:0000256" key="5">
    <source>
        <dbReference type="SAM" id="Phobius"/>
    </source>
</evidence>
<dbReference type="PROSITE" id="PS51318">
    <property type="entry name" value="TAT"/>
    <property type="match status" value="1"/>
</dbReference>
<dbReference type="RefSeq" id="WP_263338040.1">
    <property type="nucleotide sequence ID" value="NZ_JAOVQO010000014.1"/>
</dbReference>
<evidence type="ECO:0000256" key="2">
    <source>
        <dbReference type="ARBA" id="ARBA00005695"/>
    </source>
</evidence>